<feature type="transmembrane region" description="Helical" evidence="1">
    <location>
        <begin position="6"/>
        <end position="23"/>
    </location>
</feature>
<evidence type="ECO:0000313" key="3">
    <source>
        <dbReference type="Proteomes" id="UP001442364"/>
    </source>
</evidence>
<sequence>MKLYSWLRALLIFMVMSAVLMNVIPPRYEGSYKVVMRLIFLMILLKPVLLLLFNEEYITDRVNTLYNDYSKNIAGYSSSYTGDSSLQSDYYSYVSNAVKQTVISRVLNIAEECGVEVNNVKVELNDKSILNKSDTDYSSVITGIDISVKNKKSVSSLESTQNAKTALNKSDIEQFAKMVADNFSIDEILINIH</sequence>
<keyword evidence="3" id="KW-1185">Reference proteome</keyword>
<gene>
    <name evidence="2" type="ORF">WMO14_02115</name>
</gene>
<dbReference type="Proteomes" id="UP001442364">
    <property type="component" value="Unassembled WGS sequence"/>
</dbReference>
<feature type="transmembrane region" description="Helical" evidence="1">
    <location>
        <begin position="35"/>
        <end position="53"/>
    </location>
</feature>
<dbReference type="Pfam" id="PF09581">
    <property type="entry name" value="Spore_III_AF"/>
    <property type="match status" value="1"/>
</dbReference>
<proteinExistence type="predicted"/>
<evidence type="ECO:0000256" key="1">
    <source>
        <dbReference type="SAM" id="Phobius"/>
    </source>
</evidence>
<reference evidence="2 3" key="1">
    <citation type="submission" date="2024-03" db="EMBL/GenBank/DDBJ databases">
        <title>Human intestinal bacterial collection.</title>
        <authorList>
            <person name="Pauvert C."/>
            <person name="Hitch T.C.A."/>
            <person name="Clavel T."/>
        </authorList>
    </citation>
    <scope>NUCLEOTIDE SEQUENCE [LARGE SCALE GENOMIC DNA]</scope>
    <source>
        <strain evidence="2 3">CLA-AA-H255</strain>
    </source>
</reference>
<protein>
    <submittedName>
        <fullName evidence="2">Stage III sporulation protein AF</fullName>
    </submittedName>
</protein>
<dbReference type="EMBL" id="JBBMER010000001">
    <property type="protein sequence ID" value="MEQ2378683.1"/>
    <property type="molecule type" value="Genomic_DNA"/>
</dbReference>
<keyword evidence="1" id="KW-0472">Membrane</keyword>
<organism evidence="2 3">
    <name type="scientific">[Lactobacillus] rogosae</name>
    <dbReference type="NCBI Taxonomy" id="706562"/>
    <lineage>
        <taxon>Bacteria</taxon>
        <taxon>Bacillati</taxon>
        <taxon>Bacillota</taxon>
        <taxon>Clostridia</taxon>
        <taxon>Lachnospirales</taxon>
        <taxon>Lachnospiraceae</taxon>
        <taxon>Lachnospira</taxon>
    </lineage>
</organism>
<keyword evidence="1" id="KW-1133">Transmembrane helix</keyword>
<keyword evidence="1" id="KW-0812">Transmembrane</keyword>
<accession>A0ABV1BUM9</accession>
<dbReference type="InterPro" id="IPR014245">
    <property type="entry name" value="Spore_III_AF"/>
</dbReference>
<name>A0ABV1BUM9_9FIRM</name>
<dbReference type="RefSeq" id="WP_349153188.1">
    <property type="nucleotide sequence ID" value="NZ_DAWCMB010000269.1"/>
</dbReference>
<evidence type="ECO:0000313" key="2">
    <source>
        <dbReference type="EMBL" id="MEQ2378683.1"/>
    </source>
</evidence>
<comment type="caution">
    <text evidence="2">The sequence shown here is derived from an EMBL/GenBank/DDBJ whole genome shotgun (WGS) entry which is preliminary data.</text>
</comment>